<dbReference type="OMA" id="INTAGYM"/>
<organism evidence="11 12">
    <name type="scientific">Cyberlindnera jadinii (strain ATCC 18201 / CBS 1600 / BCRC 20928 / JCM 3617 / NBRC 0987 / NRRL Y-1542)</name>
    <name type="common">Torula yeast</name>
    <name type="synonym">Candida utilis</name>
    <dbReference type="NCBI Taxonomy" id="983966"/>
    <lineage>
        <taxon>Eukaryota</taxon>
        <taxon>Fungi</taxon>
        <taxon>Dikarya</taxon>
        <taxon>Ascomycota</taxon>
        <taxon>Saccharomycotina</taxon>
        <taxon>Saccharomycetes</taxon>
        <taxon>Phaffomycetales</taxon>
        <taxon>Phaffomycetaceae</taxon>
        <taxon>Cyberlindnera</taxon>
    </lineage>
</organism>
<feature type="compositionally biased region" description="Low complexity" evidence="9">
    <location>
        <begin position="110"/>
        <end position="122"/>
    </location>
</feature>
<name>A0A1E4RU62_CYBJN</name>
<dbReference type="AlphaFoldDB" id="A0A1E4RU62"/>
<dbReference type="InterPro" id="IPR050494">
    <property type="entry name" value="Ser_Thr_dual-spec_kinase"/>
</dbReference>
<evidence type="ECO:0000259" key="10">
    <source>
        <dbReference type="PROSITE" id="PS50011"/>
    </source>
</evidence>
<dbReference type="OrthoDB" id="9332038at2759"/>
<gene>
    <name evidence="11" type="ORF">CYBJADRAFT_169889</name>
</gene>
<dbReference type="EMBL" id="KV453949">
    <property type="protein sequence ID" value="ODV70824.1"/>
    <property type="molecule type" value="Genomic_DNA"/>
</dbReference>
<feature type="compositionally biased region" description="Polar residues" evidence="9">
    <location>
        <begin position="100"/>
        <end position="109"/>
    </location>
</feature>
<evidence type="ECO:0000256" key="3">
    <source>
        <dbReference type="ARBA" id="ARBA00022553"/>
    </source>
</evidence>
<accession>A0A1E4RU62</accession>
<keyword evidence="6 11" id="KW-0418">Kinase</keyword>
<evidence type="ECO:0000256" key="2">
    <source>
        <dbReference type="ARBA" id="ARBA00022527"/>
    </source>
</evidence>
<dbReference type="SMART" id="SM00220">
    <property type="entry name" value="S_TKc"/>
    <property type="match status" value="1"/>
</dbReference>
<feature type="domain" description="Protein kinase" evidence="10">
    <location>
        <begin position="352"/>
        <end position="679"/>
    </location>
</feature>
<dbReference type="FunFam" id="1.10.510.10:FF:000380">
    <property type="entry name" value="Serine/threonine-protein kinase ppk15"/>
    <property type="match status" value="1"/>
</dbReference>
<feature type="compositionally biased region" description="Polar residues" evidence="9">
    <location>
        <begin position="145"/>
        <end position="163"/>
    </location>
</feature>
<feature type="compositionally biased region" description="Polar residues" evidence="9">
    <location>
        <begin position="1"/>
        <end position="16"/>
    </location>
</feature>
<dbReference type="PANTHER" id="PTHR24058">
    <property type="entry name" value="DUAL SPECIFICITY PROTEIN KINASE"/>
    <property type="match status" value="1"/>
</dbReference>
<dbReference type="Pfam" id="PF00069">
    <property type="entry name" value="Pkinase"/>
    <property type="match status" value="1"/>
</dbReference>
<keyword evidence="4" id="KW-0808">Transferase</keyword>
<feature type="compositionally biased region" description="Low complexity" evidence="9">
    <location>
        <begin position="686"/>
        <end position="703"/>
    </location>
</feature>
<dbReference type="InterPro" id="IPR017441">
    <property type="entry name" value="Protein_kinase_ATP_BS"/>
</dbReference>
<dbReference type="PROSITE" id="PS00107">
    <property type="entry name" value="PROTEIN_KINASE_ATP"/>
    <property type="match status" value="1"/>
</dbReference>
<feature type="compositionally biased region" description="Low complexity" evidence="9">
    <location>
        <begin position="17"/>
        <end position="31"/>
    </location>
</feature>
<dbReference type="SUPFAM" id="SSF56112">
    <property type="entry name" value="Protein kinase-like (PK-like)"/>
    <property type="match status" value="1"/>
</dbReference>
<keyword evidence="12" id="KW-1185">Reference proteome</keyword>
<dbReference type="GO" id="GO:0005737">
    <property type="term" value="C:cytoplasm"/>
    <property type="evidence" value="ECO:0007669"/>
    <property type="project" value="TreeGrafter"/>
</dbReference>
<dbReference type="GO" id="GO:0004674">
    <property type="term" value="F:protein serine/threonine kinase activity"/>
    <property type="evidence" value="ECO:0007669"/>
    <property type="project" value="UniProtKB-KW"/>
</dbReference>
<keyword evidence="2" id="KW-0723">Serine/threonine-protein kinase</keyword>
<evidence type="ECO:0000256" key="9">
    <source>
        <dbReference type="SAM" id="MobiDB-lite"/>
    </source>
</evidence>
<evidence type="ECO:0000256" key="4">
    <source>
        <dbReference type="ARBA" id="ARBA00022679"/>
    </source>
</evidence>
<dbReference type="PROSITE" id="PS00108">
    <property type="entry name" value="PROTEIN_KINASE_ST"/>
    <property type="match status" value="1"/>
</dbReference>
<dbReference type="STRING" id="983966.A0A1E4RU62"/>
<dbReference type="RefSeq" id="XP_020067863.1">
    <property type="nucleotide sequence ID" value="XM_020215972.1"/>
</dbReference>
<feature type="region of interest" description="Disordered" evidence="9">
    <location>
        <begin position="686"/>
        <end position="710"/>
    </location>
</feature>
<dbReference type="GeneID" id="30990368"/>
<keyword evidence="7 8" id="KW-0067">ATP-binding</keyword>
<protein>
    <submittedName>
        <fullName evidence="11">Kinase-like protein</fullName>
    </submittedName>
</protein>
<dbReference type="InterPro" id="IPR008271">
    <property type="entry name" value="Ser/Thr_kinase_AS"/>
</dbReference>
<dbReference type="Gene3D" id="1.10.510.10">
    <property type="entry name" value="Transferase(Phosphotransferase) domain 1"/>
    <property type="match status" value="1"/>
</dbReference>
<feature type="binding site" evidence="8">
    <location>
        <position position="381"/>
    </location>
    <ligand>
        <name>ATP</name>
        <dbReference type="ChEBI" id="CHEBI:30616"/>
    </ligand>
</feature>
<dbReference type="GO" id="GO:0005634">
    <property type="term" value="C:nucleus"/>
    <property type="evidence" value="ECO:0007669"/>
    <property type="project" value="TreeGrafter"/>
</dbReference>
<dbReference type="PROSITE" id="PS50011">
    <property type="entry name" value="PROTEIN_KINASE_DOM"/>
    <property type="match status" value="1"/>
</dbReference>
<evidence type="ECO:0000256" key="6">
    <source>
        <dbReference type="ARBA" id="ARBA00022777"/>
    </source>
</evidence>
<dbReference type="GO" id="GO:0005524">
    <property type="term" value="F:ATP binding"/>
    <property type="evidence" value="ECO:0007669"/>
    <property type="project" value="UniProtKB-UniRule"/>
</dbReference>
<evidence type="ECO:0000256" key="8">
    <source>
        <dbReference type="PROSITE-ProRule" id="PRU10141"/>
    </source>
</evidence>
<feature type="compositionally biased region" description="Polar residues" evidence="9">
    <location>
        <begin position="123"/>
        <end position="135"/>
    </location>
</feature>
<feature type="region of interest" description="Disordered" evidence="9">
    <location>
        <begin position="1"/>
        <end position="196"/>
    </location>
</feature>
<feature type="compositionally biased region" description="Low complexity" evidence="9">
    <location>
        <begin position="170"/>
        <end position="179"/>
    </location>
</feature>
<dbReference type="Gene3D" id="3.30.200.20">
    <property type="entry name" value="Phosphorylase Kinase, domain 1"/>
    <property type="match status" value="1"/>
</dbReference>
<evidence type="ECO:0000256" key="5">
    <source>
        <dbReference type="ARBA" id="ARBA00022741"/>
    </source>
</evidence>
<dbReference type="InterPro" id="IPR000719">
    <property type="entry name" value="Prot_kinase_dom"/>
</dbReference>
<dbReference type="InterPro" id="IPR011009">
    <property type="entry name" value="Kinase-like_dom_sf"/>
</dbReference>
<reference evidence="11 12" key="1">
    <citation type="journal article" date="2016" name="Proc. Natl. Acad. Sci. U.S.A.">
        <title>Comparative genomics of biotechnologically important yeasts.</title>
        <authorList>
            <person name="Riley R."/>
            <person name="Haridas S."/>
            <person name="Wolfe K.H."/>
            <person name="Lopes M.R."/>
            <person name="Hittinger C.T."/>
            <person name="Goeker M."/>
            <person name="Salamov A.A."/>
            <person name="Wisecaver J.H."/>
            <person name="Long T.M."/>
            <person name="Calvey C.H."/>
            <person name="Aerts A.L."/>
            <person name="Barry K.W."/>
            <person name="Choi C."/>
            <person name="Clum A."/>
            <person name="Coughlan A.Y."/>
            <person name="Deshpande S."/>
            <person name="Douglass A.P."/>
            <person name="Hanson S.J."/>
            <person name="Klenk H.-P."/>
            <person name="LaButti K.M."/>
            <person name="Lapidus A."/>
            <person name="Lindquist E.A."/>
            <person name="Lipzen A.M."/>
            <person name="Meier-Kolthoff J.P."/>
            <person name="Ohm R.A."/>
            <person name="Otillar R.P."/>
            <person name="Pangilinan J.L."/>
            <person name="Peng Y."/>
            <person name="Rokas A."/>
            <person name="Rosa C.A."/>
            <person name="Scheuner C."/>
            <person name="Sibirny A.A."/>
            <person name="Slot J.C."/>
            <person name="Stielow J.B."/>
            <person name="Sun H."/>
            <person name="Kurtzman C.P."/>
            <person name="Blackwell M."/>
            <person name="Grigoriev I.V."/>
            <person name="Jeffries T.W."/>
        </authorList>
    </citation>
    <scope>NUCLEOTIDE SEQUENCE [LARGE SCALE GENOMIC DNA]</scope>
    <source>
        <strain evidence="12">ATCC 18201 / CBS 1600 / BCRC 20928 / JCM 3617 / NBRC 0987 / NRRL Y-1542</strain>
    </source>
</reference>
<evidence type="ECO:0000256" key="7">
    <source>
        <dbReference type="ARBA" id="ARBA00022840"/>
    </source>
</evidence>
<evidence type="ECO:0000256" key="1">
    <source>
        <dbReference type="ARBA" id="ARBA00008867"/>
    </source>
</evidence>
<comment type="similarity">
    <text evidence="1">Belongs to the protein kinase superfamily. CMGC Ser/Thr protein kinase family. MNB/DYRK subfamily.</text>
</comment>
<evidence type="ECO:0000313" key="11">
    <source>
        <dbReference type="EMBL" id="ODV70824.1"/>
    </source>
</evidence>
<dbReference type="GO" id="GO:0004713">
    <property type="term" value="F:protein tyrosine kinase activity"/>
    <property type="evidence" value="ECO:0007669"/>
    <property type="project" value="TreeGrafter"/>
</dbReference>
<sequence>MSYHYSTQQPYLEDQNSTQTSPMGSTSGSPTRQRSGSSANQEQGFQWSSNYAQSNIPTGGLGTTPRLQQHNELSPTLNPKSHVQQMSQQQQQLNLYPYGSPTSQFNNPWSSSQRSPSQAHSQFSPQSASTVTGNSIVGGDAALMTPNTRSSYYNSPTLPTTYEYQDYGAPPQTQPQQQPRKNSLIYPPKRAPAPPPTYFADQSVTLNDLHRRQSVATVPTPQPLSQAQAQLSNFTNRRPSLVHGFQLKQMPPPTLKQVLSKADLHPVINKMPKYRRASMATQYISPLMALTTEICTTFTLCNTDFHYEVSNNPKRVLTKPSEGKSNNGFDNEEGNLIVYVNDVLGQQDSKKYLVLDVLGKGTFAQVVKCQDLSTKEFVAIKIVKCKHECTYQSLAEVALLEFINQKVDPNDKFHLLRLKDKFLFKNHLCIVFELLSSNLFELVKQNEYKGLNIGLVRKFSKQLLEALCVLKRAEIIHCDLKPENILLISPDKPDIKIVDFGSACKEHQTLYTYVQSRFYRSPEVILGLPYSSSIDVWSLGCVIAELFLGLPLFAGSSEYDQLLKIVTILGMPPSWMIDMGRDGLRFFEKTEDHKYKMKSLAKYCEEYKLKEKPGDKFLKSDDLQVLITKYDMNRKSMTSTMIEKENNDRESLLHLLRGLLIWSPLQRWTPQQAILHPFITGEKFTGSWSPPGSTGGLSDSRSNSSRKRSV</sequence>
<feature type="compositionally biased region" description="Polar residues" evidence="9">
    <location>
        <begin position="65"/>
        <end position="83"/>
    </location>
</feature>
<dbReference type="Proteomes" id="UP000094389">
    <property type="component" value="Unassembled WGS sequence"/>
</dbReference>
<feature type="compositionally biased region" description="Polar residues" evidence="9">
    <location>
        <begin position="32"/>
        <end position="57"/>
    </location>
</feature>
<keyword evidence="5 8" id="KW-0547">Nucleotide-binding</keyword>
<proteinExistence type="inferred from homology"/>
<evidence type="ECO:0000313" key="12">
    <source>
        <dbReference type="Proteomes" id="UP000094389"/>
    </source>
</evidence>
<dbReference type="PANTHER" id="PTHR24058:SF17">
    <property type="entry name" value="HOMEODOMAIN INTERACTING PROTEIN KINASE, ISOFORM D"/>
    <property type="match status" value="1"/>
</dbReference>
<keyword evidence="3" id="KW-0597">Phosphoprotein</keyword>